<name>A0A0D7X5A9_9BACL</name>
<dbReference type="Gene3D" id="3.90.1150.30">
    <property type="match status" value="1"/>
</dbReference>
<dbReference type="RefSeq" id="WP_044645334.1">
    <property type="nucleotide sequence ID" value="NZ_JTHP01000008.1"/>
</dbReference>
<dbReference type="OrthoDB" id="9789813at2"/>
<dbReference type="PATRIC" id="fig|159743.3.peg.1386"/>
<evidence type="ECO:0000313" key="2">
    <source>
        <dbReference type="Proteomes" id="UP000032534"/>
    </source>
</evidence>
<reference evidence="1 2" key="1">
    <citation type="submission" date="2014-11" db="EMBL/GenBank/DDBJ databases">
        <title>Draft Genome Sequences of Paenibacillus polymyxa NRRL B-30509 and Paenibacillus terrae NRRL B-30644, Strains from a Poultry Environment that Produce Tridecaptin A and Paenicidins.</title>
        <authorList>
            <person name="van Belkum M.J."/>
            <person name="Lohans C.T."/>
            <person name="Vederas J.C."/>
        </authorList>
    </citation>
    <scope>NUCLEOTIDE SEQUENCE [LARGE SCALE GENOMIC DNA]</scope>
    <source>
        <strain evidence="1 2">NRRL B-30644</strain>
    </source>
</reference>
<proteinExistence type="predicted"/>
<sequence>MYEKVVAYGLSKKEAIEDYPFGPEPLVLKVGGKVFALLRQANGICQVSLKCDPVIAENLREQNEAIKPGYHLNKKHWNTVTVDSTFPLEDLYSMIDHSYDLVFKSLTKAQREAITMRIRATDL</sequence>
<organism evidence="1 2">
    <name type="scientific">Paenibacillus terrae</name>
    <dbReference type="NCBI Taxonomy" id="159743"/>
    <lineage>
        <taxon>Bacteria</taxon>
        <taxon>Bacillati</taxon>
        <taxon>Bacillota</taxon>
        <taxon>Bacilli</taxon>
        <taxon>Bacillales</taxon>
        <taxon>Paenibacillaceae</taxon>
        <taxon>Paenibacillus</taxon>
    </lineage>
</organism>
<dbReference type="Pfam" id="PF04237">
    <property type="entry name" value="YjbR"/>
    <property type="match status" value="1"/>
</dbReference>
<dbReference type="Proteomes" id="UP000032534">
    <property type="component" value="Unassembled WGS sequence"/>
</dbReference>
<dbReference type="InterPro" id="IPR007351">
    <property type="entry name" value="YjbR"/>
</dbReference>
<dbReference type="PANTHER" id="PTHR35145">
    <property type="entry name" value="CYTOPLASMIC PROTEIN-RELATED"/>
    <property type="match status" value="1"/>
</dbReference>
<dbReference type="AlphaFoldDB" id="A0A0D7X5A9"/>
<protein>
    <submittedName>
        <fullName evidence="1">MmcQ-like protein</fullName>
    </submittedName>
</protein>
<dbReference type="InterPro" id="IPR038056">
    <property type="entry name" value="YjbR-like_sf"/>
</dbReference>
<dbReference type="InterPro" id="IPR058532">
    <property type="entry name" value="YjbR/MT2646/Rv2570-like"/>
</dbReference>
<dbReference type="SUPFAM" id="SSF142906">
    <property type="entry name" value="YjbR-like"/>
    <property type="match status" value="1"/>
</dbReference>
<dbReference type="EMBL" id="JTHP01000008">
    <property type="protein sequence ID" value="KJD46414.1"/>
    <property type="molecule type" value="Genomic_DNA"/>
</dbReference>
<comment type="caution">
    <text evidence="1">The sequence shown here is derived from an EMBL/GenBank/DDBJ whole genome shotgun (WGS) entry which is preliminary data.</text>
</comment>
<accession>A0A0D7X5A9</accession>
<gene>
    <name evidence="1" type="ORF">QD47_06365</name>
</gene>
<evidence type="ECO:0000313" key="1">
    <source>
        <dbReference type="EMBL" id="KJD46414.1"/>
    </source>
</evidence>
<keyword evidence="2" id="KW-1185">Reference proteome</keyword>
<dbReference type="PANTHER" id="PTHR35145:SF1">
    <property type="entry name" value="CYTOPLASMIC PROTEIN"/>
    <property type="match status" value="1"/>
</dbReference>